<gene>
    <name evidence="1" type="ORF">NCTC11388_04236</name>
</gene>
<dbReference type="GO" id="GO:0006788">
    <property type="term" value="P:heme oxidation"/>
    <property type="evidence" value="ECO:0007669"/>
    <property type="project" value="InterPro"/>
</dbReference>
<name>A0A380CSE8_SPHSI</name>
<dbReference type="GO" id="GO:0004392">
    <property type="term" value="F:heme oxygenase (decyclizing) activity"/>
    <property type="evidence" value="ECO:0007669"/>
    <property type="project" value="InterPro"/>
</dbReference>
<organism evidence="1 2">
    <name type="scientific">Sphingobacterium spiritivorum</name>
    <name type="common">Flavobacterium spiritivorum</name>
    <dbReference type="NCBI Taxonomy" id="258"/>
    <lineage>
        <taxon>Bacteria</taxon>
        <taxon>Pseudomonadati</taxon>
        <taxon>Bacteroidota</taxon>
        <taxon>Sphingobacteriia</taxon>
        <taxon>Sphingobacteriales</taxon>
        <taxon>Sphingobacteriaceae</taxon>
        <taxon>Sphingobacterium</taxon>
    </lineage>
</organism>
<protein>
    <submittedName>
        <fullName evidence="1">Heme oxygenase</fullName>
    </submittedName>
</protein>
<dbReference type="Pfam" id="PF01126">
    <property type="entry name" value="Heme_oxygenase"/>
    <property type="match status" value="1"/>
</dbReference>
<dbReference type="InterPro" id="IPR016084">
    <property type="entry name" value="Haem_Oase-like_multi-hlx"/>
</dbReference>
<dbReference type="SUPFAM" id="SSF48613">
    <property type="entry name" value="Heme oxygenase-like"/>
    <property type="match status" value="1"/>
</dbReference>
<dbReference type="RefSeq" id="WP_115171535.1">
    <property type="nucleotide sequence ID" value="NZ_UGYW01000002.1"/>
</dbReference>
<accession>A0A380CSE8</accession>
<sequence>MLSQHIKESTKSAHQALEGTVVRQMKAIRSEADYADFLNNFYIYFNAIEKAILPYISTDVLHDYADRRKSDYIKADIESLGGTVENRSDIKVPEISNPLEALSALYVLEGSIMGGPIIVQMLNKYGIHKGTSFFSGYGEDTGKMWGIFTAALNAQGENPDTHPKAAEIANETFFRFGDVFNTTQVS</sequence>
<proteinExistence type="predicted"/>
<dbReference type="CDD" id="cd19166">
    <property type="entry name" value="HemeO-bac"/>
    <property type="match status" value="1"/>
</dbReference>
<dbReference type="AlphaFoldDB" id="A0A380CSE8"/>
<dbReference type="Proteomes" id="UP000254893">
    <property type="component" value="Unassembled WGS sequence"/>
</dbReference>
<dbReference type="InterPro" id="IPR016053">
    <property type="entry name" value="Haem_Oase-like"/>
</dbReference>
<evidence type="ECO:0000313" key="1">
    <source>
        <dbReference type="EMBL" id="SUJ28049.1"/>
    </source>
</evidence>
<evidence type="ECO:0000313" key="2">
    <source>
        <dbReference type="Proteomes" id="UP000254893"/>
    </source>
</evidence>
<reference evidence="1 2" key="1">
    <citation type="submission" date="2018-06" db="EMBL/GenBank/DDBJ databases">
        <authorList>
            <consortium name="Pathogen Informatics"/>
            <person name="Doyle S."/>
        </authorList>
    </citation>
    <scope>NUCLEOTIDE SEQUENCE [LARGE SCALE GENOMIC DNA]</scope>
    <source>
        <strain evidence="1 2">NCTC11388</strain>
    </source>
</reference>
<dbReference type="EMBL" id="UGYW01000002">
    <property type="protein sequence ID" value="SUJ28049.1"/>
    <property type="molecule type" value="Genomic_DNA"/>
</dbReference>
<dbReference type="Gene3D" id="1.20.910.10">
    <property type="entry name" value="Heme oxygenase-like"/>
    <property type="match status" value="1"/>
</dbReference>